<keyword evidence="1" id="KW-0812">Transmembrane</keyword>
<name>A0A0K0X211_MYCGD</name>
<keyword evidence="1" id="KW-0472">Membrane</keyword>
<gene>
    <name evidence="2" type="ORF">AFA91_05285</name>
</gene>
<proteinExistence type="predicted"/>
<sequence>MDLSWWIVAIVGCVALAACVLAALLWPRAQSLADLRPLANTARLTRLPEYVRAVRARVLIACAAAALLVVAFVAAVAVAARPTGLPSATQNAPAAQPEDIMVCVGAPLDDRAVATTLRWFAGRIPTFGTERIGLTSGNRRVVPLTRDYQYAAAQFGGYAADEGGAPFLAPVSYTDYARNVDDLMALCLTGFPDFDEAAPQRRSLIYIGPQSEPSPGQLFSTERIRELASTAGVQVNVISDGAGQLDALAAGTGGRSYRDEANVAAALTEIRQHPPDARVEGEAQVRSAETPDIALLVALGAVLAVSVLPLLRGRR</sequence>
<evidence type="ECO:0008006" key="4">
    <source>
        <dbReference type="Google" id="ProtNLM"/>
    </source>
</evidence>
<evidence type="ECO:0000313" key="3">
    <source>
        <dbReference type="Proteomes" id="UP000062255"/>
    </source>
</evidence>
<dbReference type="KEGG" id="mgo:AFA91_05285"/>
<dbReference type="EMBL" id="CP012150">
    <property type="protein sequence ID" value="AKS31392.1"/>
    <property type="molecule type" value="Genomic_DNA"/>
</dbReference>
<dbReference type="OrthoDB" id="4605582at2"/>
<dbReference type="PATRIC" id="fig|134601.6.peg.1095"/>
<accession>A0A0K0X211</accession>
<organism evidence="2 3">
    <name type="scientific">Mycolicibacterium goodii</name>
    <name type="common">Mycobacterium goodii</name>
    <dbReference type="NCBI Taxonomy" id="134601"/>
    <lineage>
        <taxon>Bacteria</taxon>
        <taxon>Bacillati</taxon>
        <taxon>Actinomycetota</taxon>
        <taxon>Actinomycetes</taxon>
        <taxon>Mycobacteriales</taxon>
        <taxon>Mycobacteriaceae</taxon>
        <taxon>Mycolicibacterium</taxon>
    </lineage>
</organism>
<dbReference type="AlphaFoldDB" id="A0A0K0X211"/>
<reference evidence="2 3" key="1">
    <citation type="submission" date="2015-07" db="EMBL/GenBank/DDBJ databases">
        <title>Complete genome sequence of Mycobacterium goodii X7B, a facultative thermophilic biodesulfurizing bacterium.</title>
        <authorList>
            <person name="Yu B."/>
            <person name="Li F."/>
            <person name="Xu P."/>
        </authorList>
    </citation>
    <scope>NUCLEOTIDE SEQUENCE [LARGE SCALE GENOMIC DNA]</scope>
    <source>
        <strain evidence="2 3">X7B</strain>
    </source>
</reference>
<keyword evidence="1" id="KW-1133">Transmembrane helix</keyword>
<evidence type="ECO:0000313" key="2">
    <source>
        <dbReference type="EMBL" id="AKS31392.1"/>
    </source>
</evidence>
<dbReference type="Proteomes" id="UP000062255">
    <property type="component" value="Chromosome"/>
</dbReference>
<dbReference type="STRING" id="134601.AFA91_05285"/>
<feature type="transmembrane region" description="Helical" evidence="1">
    <location>
        <begin position="6"/>
        <end position="26"/>
    </location>
</feature>
<protein>
    <recommendedName>
        <fullName evidence="4">VWFA domain-containing protein</fullName>
    </recommendedName>
</protein>
<evidence type="ECO:0000256" key="1">
    <source>
        <dbReference type="SAM" id="Phobius"/>
    </source>
</evidence>
<feature type="transmembrane region" description="Helical" evidence="1">
    <location>
        <begin position="58"/>
        <end position="80"/>
    </location>
</feature>
<dbReference type="RefSeq" id="WP_049743798.1">
    <property type="nucleotide sequence ID" value="NZ_CP012150.1"/>
</dbReference>
<feature type="transmembrane region" description="Helical" evidence="1">
    <location>
        <begin position="293"/>
        <end position="311"/>
    </location>
</feature>